<keyword evidence="1" id="KW-1133">Transmembrane helix</keyword>
<keyword evidence="1" id="KW-0812">Transmembrane</keyword>
<accession>A0A6J5LB06</accession>
<keyword evidence="1" id="KW-0472">Membrane</keyword>
<dbReference type="EMBL" id="LR796247">
    <property type="protein sequence ID" value="CAB4131664.1"/>
    <property type="molecule type" value="Genomic_DNA"/>
</dbReference>
<feature type="transmembrane region" description="Helical" evidence="1">
    <location>
        <begin position="6"/>
        <end position="22"/>
    </location>
</feature>
<dbReference type="InterPro" id="IPR018247">
    <property type="entry name" value="EF_Hand_1_Ca_BS"/>
</dbReference>
<dbReference type="PROSITE" id="PS00018">
    <property type="entry name" value="EF_HAND_1"/>
    <property type="match status" value="1"/>
</dbReference>
<evidence type="ECO:0008006" key="3">
    <source>
        <dbReference type="Google" id="ProtNLM"/>
    </source>
</evidence>
<protein>
    <recommendedName>
        <fullName evidence="3">EF-hand domain-containing protein</fullName>
    </recommendedName>
</protein>
<gene>
    <name evidence="2" type="ORF">UFOVP132_199</name>
</gene>
<organism evidence="2">
    <name type="scientific">uncultured Caudovirales phage</name>
    <dbReference type="NCBI Taxonomy" id="2100421"/>
    <lineage>
        <taxon>Viruses</taxon>
        <taxon>Duplodnaviria</taxon>
        <taxon>Heunggongvirae</taxon>
        <taxon>Uroviricota</taxon>
        <taxon>Caudoviricetes</taxon>
        <taxon>Peduoviridae</taxon>
        <taxon>Maltschvirus</taxon>
        <taxon>Maltschvirus maltsch</taxon>
    </lineage>
</organism>
<name>A0A6J5LB06_9CAUD</name>
<sequence>METLIGIAFILAVGFILWKVIVKKETVQEAVNETVADVKSAADVNKDGQINTADLVAAVQEVKAIEAKAEVAVEKVVEEVKAAEVVVEKAVEEVKVVAEKTKAVVKRATTRKKKVKKNG</sequence>
<evidence type="ECO:0000313" key="2">
    <source>
        <dbReference type="EMBL" id="CAB4131664.1"/>
    </source>
</evidence>
<evidence type="ECO:0000256" key="1">
    <source>
        <dbReference type="SAM" id="Phobius"/>
    </source>
</evidence>
<reference evidence="2" key="1">
    <citation type="submission" date="2020-04" db="EMBL/GenBank/DDBJ databases">
        <authorList>
            <person name="Chiriac C."/>
            <person name="Salcher M."/>
            <person name="Ghai R."/>
            <person name="Kavagutti S V."/>
        </authorList>
    </citation>
    <scope>NUCLEOTIDE SEQUENCE</scope>
</reference>
<proteinExistence type="predicted"/>